<accession>A0ACC8XC24</accession>
<dbReference type="Proteomes" id="UP000188637">
    <property type="component" value="Unassembled WGS sequence"/>
</dbReference>
<evidence type="ECO:0000313" key="2">
    <source>
        <dbReference type="Proteomes" id="UP000188637"/>
    </source>
</evidence>
<protein>
    <submittedName>
        <fullName evidence="1">Preprotein translocase subunit SecE</fullName>
    </submittedName>
</protein>
<proteinExistence type="predicted"/>
<evidence type="ECO:0000313" key="1">
    <source>
        <dbReference type="EMBL" id="ONI40175.1"/>
    </source>
</evidence>
<organism evidence="1 2">
    <name type="scientific">Candidatus Epulonipiscium fishelsonii</name>
    <dbReference type="NCBI Taxonomy" id="77094"/>
    <lineage>
        <taxon>Bacteria</taxon>
        <taxon>Bacillati</taxon>
        <taxon>Bacillota</taxon>
        <taxon>Clostridia</taxon>
        <taxon>Lachnospirales</taxon>
        <taxon>Lachnospiraceae</taxon>
        <taxon>Candidatus Epulonipiscium</taxon>
    </lineage>
</organism>
<keyword evidence="2" id="KW-1185">Reference proteome</keyword>
<sequence length="59" mass="6566">MGEFFRDFVAESKRIIWPSKEELVSKTGAVVSMCVLVAVILVGMDLVFNQGISLIHQLI</sequence>
<name>A0ACC8XC24_9FIRM</name>
<comment type="caution">
    <text evidence="1">The sequence shown here is derived from an EMBL/GenBank/DDBJ whole genome shotgun (WGS) entry which is preliminary data.</text>
</comment>
<dbReference type="EMBL" id="LJHD01000244">
    <property type="protein sequence ID" value="ONI40175.1"/>
    <property type="molecule type" value="Genomic_DNA"/>
</dbReference>
<gene>
    <name evidence="1" type="ORF">AN640_01440</name>
</gene>
<reference evidence="1" key="1">
    <citation type="submission" date="2016-08" db="EMBL/GenBank/DDBJ databases">
        <authorList>
            <person name="Ngugi D.K."/>
            <person name="Miyake S."/>
            <person name="Stingl U."/>
        </authorList>
    </citation>
    <scope>NUCLEOTIDE SEQUENCE</scope>
    <source>
        <strain evidence="1">SCG-D08WGA-EpuloA1</strain>
    </source>
</reference>